<evidence type="ECO:0000313" key="3">
    <source>
        <dbReference type="Proteomes" id="UP001162060"/>
    </source>
</evidence>
<organism evidence="2 3">
    <name type="scientific">Peronospora matthiolae</name>
    <dbReference type="NCBI Taxonomy" id="2874970"/>
    <lineage>
        <taxon>Eukaryota</taxon>
        <taxon>Sar</taxon>
        <taxon>Stramenopiles</taxon>
        <taxon>Oomycota</taxon>
        <taxon>Peronosporomycetes</taxon>
        <taxon>Peronosporales</taxon>
        <taxon>Peronosporaceae</taxon>
        <taxon>Peronospora</taxon>
    </lineage>
</organism>
<name>A0AAV1URR2_9STRA</name>
<dbReference type="Proteomes" id="UP001162060">
    <property type="component" value="Unassembled WGS sequence"/>
</dbReference>
<protein>
    <recommendedName>
        <fullName evidence="4">CCHC-type domain-containing protein</fullName>
    </recommendedName>
</protein>
<evidence type="ECO:0008006" key="4">
    <source>
        <dbReference type="Google" id="ProtNLM"/>
    </source>
</evidence>
<dbReference type="AlphaFoldDB" id="A0AAV1URR2"/>
<gene>
    <name evidence="2" type="ORF">PM001_LOCUS22411</name>
</gene>
<evidence type="ECO:0000256" key="1">
    <source>
        <dbReference type="SAM" id="MobiDB-lite"/>
    </source>
</evidence>
<feature type="region of interest" description="Disordered" evidence="1">
    <location>
        <begin position="102"/>
        <end position="127"/>
    </location>
</feature>
<evidence type="ECO:0000313" key="2">
    <source>
        <dbReference type="EMBL" id="CAK7937261.1"/>
    </source>
</evidence>
<comment type="caution">
    <text evidence="2">The sequence shown here is derived from an EMBL/GenBank/DDBJ whole genome shotgun (WGS) entry which is preliminary data.</text>
</comment>
<sequence length="127" mass="13856">MFVDGMREGQFRLSLERAEPATLEGAFVIALHEDCRVTKAYTKPSVVTAVKSAGPEAIEIDAIESSGDRQRVTPYKGDVHSGRQMISFRCRKSGHRAAECRAPAPMSVHATDTHQEGGTPFTRPKNG</sequence>
<accession>A0AAV1URR2</accession>
<dbReference type="EMBL" id="CAKLBY020000226">
    <property type="protein sequence ID" value="CAK7937261.1"/>
    <property type="molecule type" value="Genomic_DNA"/>
</dbReference>
<reference evidence="2" key="1">
    <citation type="submission" date="2024-01" db="EMBL/GenBank/DDBJ databases">
        <authorList>
            <person name="Webb A."/>
        </authorList>
    </citation>
    <scope>NUCLEOTIDE SEQUENCE</scope>
    <source>
        <strain evidence="2">Pm1</strain>
    </source>
</reference>
<proteinExistence type="predicted"/>